<gene>
    <name evidence="2" type="ORF">Cni_G24654</name>
</gene>
<evidence type="ECO:0000313" key="2">
    <source>
        <dbReference type="EMBL" id="WOL15873.1"/>
    </source>
</evidence>
<dbReference type="Proteomes" id="UP001327560">
    <property type="component" value="Chromosome 8"/>
</dbReference>
<name>A0AAQ3KVP8_9LILI</name>
<sequence>MQLFSFPLFQLRSPQPAADGRIQPWNSSPHSNNPADLPFPRLQTLPNPLGKSGHRGFSCSGASFELAYLIKIQDPTFRSVTRSTLQLSRSDARLRIRNAGS</sequence>
<evidence type="ECO:0000256" key="1">
    <source>
        <dbReference type="SAM" id="MobiDB-lite"/>
    </source>
</evidence>
<dbReference type="AlphaFoldDB" id="A0AAQ3KVP8"/>
<dbReference type="EMBL" id="CP136897">
    <property type="protein sequence ID" value="WOL15873.1"/>
    <property type="molecule type" value="Genomic_DNA"/>
</dbReference>
<evidence type="ECO:0000313" key="3">
    <source>
        <dbReference type="Proteomes" id="UP001327560"/>
    </source>
</evidence>
<protein>
    <submittedName>
        <fullName evidence="2">Uncharacterized protein</fullName>
    </submittedName>
</protein>
<feature type="region of interest" description="Disordered" evidence="1">
    <location>
        <begin position="14"/>
        <end position="46"/>
    </location>
</feature>
<accession>A0AAQ3KVP8</accession>
<keyword evidence="3" id="KW-1185">Reference proteome</keyword>
<organism evidence="2 3">
    <name type="scientific">Canna indica</name>
    <name type="common">Indian-shot</name>
    <dbReference type="NCBI Taxonomy" id="4628"/>
    <lineage>
        <taxon>Eukaryota</taxon>
        <taxon>Viridiplantae</taxon>
        <taxon>Streptophyta</taxon>
        <taxon>Embryophyta</taxon>
        <taxon>Tracheophyta</taxon>
        <taxon>Spermatophyta</taxon>
        <taxon>Magnoliopsida</taxon>
        <taxon>Liliopsida</taxon>
        <taxon>Zingiberales</taxon>
        <taxon>Cannaceae</taxon>
        <taxon>Canna</taxon>
    </lineage>
</organism>
<reference evidence="2 3" key="1">
    <citation type="submission" date="2023-10" db="EMBL/GenBank/DDBJ databases">
        <title>Chromosome-scale genome assembly provides insights into flower coloration mechanisms of Canna indica.</title>
        <authorList>
            <person name="Li C."/>
        </authorList>
    </citation>
    <scope>NUCLEOTIDE SEQUENCE [LARGE SCALE GENOMIC DNA]</scope>
    <source>
        <tissue evidence="2">Flower</tissue>
    </source>
</reference>
<proteinExistence type="predicted"/>
<feature type="compositionally biased region" description="Polar residues" evidence="1">
    <location>
        <begin position="24"/>
        <end position="34"/>
    </location>
</feature>